<name>A0A2U3QH92_9BACT</name>
<protein>
    <submittedName>
        <fullName evidence="1">Uncharacterized protein</fullName>
    </submittedName>
</protein>
<proteinExistence type="predicted"/>
<keyword evidence="2" id="KW-1185">Reference proteome</keyword>
<dbReference type="Pfam" id="PF03682">
    <property type="entry name" value="UPF0158"/>
    <property type="match status" value="1"/>
</dbReference>
<dbReference type="EMBL" id="OUUY01000079">
    <property type="protein sequence ID" value="SPQ00786.1"/>
    <property type="molecule type" value="Genomic_DNA"/>
</dbReference>
<dbReference type="OrthoDB" id="6885232at2"/>
<evidence type="ECO:0000313" key="1">
    <source>
        <dbReference type="EMBL" id="SPQ00786.1"/>
    </source>
</evidence>
<organism evidence="1 2">
    <name type="scientific">Candidatus Sulfobium mesophilum</name>
    <dbReference type="NCBI Taxonomy" id="2016548"/>
    <lineage>
        <taxon>Bacteria</taxon>
        <taxon>Pseudomonadati</taxon>
        <taxon>Nitrospirota</taxon>
        <taxon>Nitrospiria</taxon>
        <taxon>Nitrospirales</taxon>
        <taxon>Nitrospiraceae</taxon>
        <taxon>Candidatus Sulfobium</taxon>
    </lineage>
</organism>
<dbReference type="InterPro" id="IPR005361">
    <property type="entry name" value="UPF0158"/>
</dbReference>
<sequence>MRRLTVDFDEVQKAMEDTVRDAFDYFLDLKSGDVLILSEDILDRARLLLSRNIDEDMENFEEVVFDQEIDIPAWMEDEVELALDIFLGGDSYVRIPERSPRNVFAAMAEFIENIQDAGLREGLRQLLSGQGTFRRFKDALEPYPKLRKLWYGYNAKAAKREIIEWLESLSIEAIAQRS</sequence>
<accession>A0A2U3QH92</accession>
<dbReference type="AlphaFoldDB" id="A0A2U3QH92"/>
<gene>
    <name evidence="1" type="ORF">NBG4_330003</name>
</gene>
<evidence type="ECO:0000313" key="2">
    <source>
        <dbReference type="Proteomes" id="UP000245125"/>
    </source>
</evidence>
<reference evidence="2" key="1">
    <citation type="submission" date="2018-03" db="EMBL/GenBank/DDBJ databases">
        <authorList>
            <person name="Zecchin S."/>
        </authorList>
    </citation>
    <scope>NUCLEOTIDE SEQUENCE [LARGE SCALE GENOMIC DNA]</scope>
</reference>
<dbReference type="Proteomes" id="UP000245125">
    <property type="component" value="Unassembled WGS sequence"/>
</dbReference>